<dbReference type="Gene3D" id="1.10.3210.10">
    <property type="entry name" value="Hypothetical protein af1432"/>
    <property type="match status" value="1"/>
</dbReference>
<dbReference type="AlphaFoldDB" id="A0AAI8MNP8"/>
<dbReference type="KEGG" id="hcb:HCBAA847_1641"/>
<gene>
    <name evidence="1" type="ORF">HCBAA847_1641</name>
</gene>
<evidence type="ECO:0000313" key="2">
    <source>
        <dbReference type="Proteomes" id="UP000006036"/>
    </source>
</evidence>
<name>A0AAI8MNP8_9HELI</name>
<organism evidence="1 2">
    <name type="scientific">Helicobacter cinaedi CCUG 18818 = ATCC BAA-847</name>
    <dbReference type="NCBI Taxonomy" id="537971"/>
    <lineage>
        <taxon>Bacteria</taxon>
        <taxon>Pseudomonadati</taxon>
        <taxon>Campylobacterota</taxon>
        <taxon>Epsilonproteobacteria</taxon>
        <taxon>Campylobacterales</taxon>
        <taxon>Helicobacteraceae</taxon>
        <taxon>Helicobacter</taxon>
    </lineage>
</organism>
<reference evidence="1 2" key="1">
    <citation type="journal article" date="2012" name="J. Bacteriol.">
        <title>Complete Genome Sequence of Helicobacter cinaedi Type Strain ATCC BAA-847.</title>
        <authorList>
            <person name="Miyoshi-Akiyama T."/>
            <person name="Takeshita N."/>
            <person name="Ohmagari N."/>
            <person name="Kirikae T."/>
        </authorList>
    </citation>
    <scope>NUCLEOTIDE SEQUENCE [LARGE SCALE GENOMIC DNA]</scope>
    <source>
        <strain evidence="1 2">ATCC BAA-847</strain>
    </source>
</reference>
<protein>
    <recommendedName>
        <fullName evidence="3">HD domain-containing protein</fullName>
    </recommendedName>
</protein>
<dbReference type="SUPFAM" id="SSF109604">
    <property type="entry name" value="HD-domain/PDEase-like"/>
    <property type="match status" value="1"/>
</dbReference>
<dbReference type="Proteomes" id="UP000006036">
    <property type="component" value="Chromosome 1"/>
</dbReference>
<dbReference type="EMBL" id="AP012492">
    <property type="protein sequence ID" value="BAM32871.1"/>
    <property type="molecule type" value="Genomic_DNA"/>
</dbReference>
<evidence type="ECO:0008006" key="3">
    <source>
        <dbReference type="Google" id="ProtNLM"/>
    </source>
</evidence>
<evidence type="ECO:0000313" key="1">
    <source>
        <dbReference type="EMBL" id="BAM32871.1"/>
    </source>
</evidence>
<sequence length="186" mass="21692">MKVMNASGRLIDPFDLQTEDFDPKVIAQTLSRVCRFWGQTKRFYSVAQHCLVMVRIFEGNKELQKWALIHEVFEGLTGMDVPTPIKKSTQMALYREAEEKCLLQAAEIFGLTPPMPEEIKIADKRLMVSEALVLMNSENYDWAQLAEPYGEEVVSWISEESMLQDMQYVEHRFLKEFERLFGNKMQ</sequence>
<proteinExistence type="predicted"/>
<dbReference type="RefSeq" id="WP_015453719.1">
    <property type="nucleotide sequence ID" value="NC_020555.1"/>
</dbReference>
<accession>A0AAI8MNP8</accession>